<organism evidence="1 2">
    <name type="scientific">Rufibacter sediminis</name>
    <dbReference type="NCBI Taxonomy" id="2762756"/>
    <lineage>
        <taxon>Bacteria</taxon>
        <taxon>Pseudomonadati</taxon>
        <taxon>Bacteroidota</taxon>
        <taxon>Cytophagia</taxon>
        <taxon>Cytophagales</taxon>
        <taxon>Hymenobacteraceae</taxon>
        <taxon>Rufibacter</taxon>
    </lineage>
</organism>
<comment type="caution">
    <text evidence="1">The sequence shown here is derived from an EMBL/GenBank/DDBJ whole genome shotgun (WGS) entry which is preliminary data.</text>
</comment>
<gene>
    <name evidence="1" type="ORF">H7U12_13255</name>
</gene>
<keyword evidence="2" id="KW-1185">Reference proteome</keyword>
<sequence>MIKDIDKGWNRIKGEVQKMKNAHARIGILQGAPAYPDGTTQAEAAFWNEFGTEDIPERSFVRSTADEKRATYGQVMKKETDKIMLGTSNVKTSLERAGMLAQGHVRKKIKTLKSPPNAPSTIAKKSSSNPLIDTGTMLRAVDYEVKM</sequence>
<name>A0ABR6VU31_9BACT</name>
<reference evidence="1 2" key="1">
    <citation type="journal article" date="2019" name="Int. J. Syst. Evol. Microbiol.">
        <title>Rufibacter sediminis sp. nov., isolated from freshwater lake sediment.</title>
        <authorList>
            <person name="Qu J.H."/>
            <person name="Zhang L.J."/>
            <person name="Fu Y.H."/>
            <person name="Li H.F."/>
        </authorList>
    </citation>
    <scope>NUCLEOTIDE SEQUENCE [LARGE SCALE GENOMIC DNA]</scope>
    <source>
        <strain evidence="1 2">H-1</strain>
    </source>
</reference>
<dbReference type="Proteomes" id="UP000659698">
    <property type="component" value="Unassembled WGS sequence"/>
</dbReference>
<evidence type="ECO:0000313" key="2">
    <source>
        <dbReference type="Proteomes" id="UP000659698"/>
    </source>
</evidence>
<dbReference type="RefSeq" id="WP_186638686.1">
    <property type="nucleotide sequence ID" value="NZ_JACOAF010000030.1"/>
</dbReference>
<accession>A0ABR6VU31</accession>
<dbReference type="EMBL" id="JACOAF010000030">
    <property type="protein sequence ID" value="MBC3540655.1"/>
    <property type="molecule type" value="Genomic_DNA"/>
</dbReference>
<protein>
    <submittedName>
        <fullName evidence="1">Uncharacterized protein</fullName>
    </submittedName>
</protein>
<proteinExistence type="predicted"/>
<evidence type="ECO:0000313" key="1">
    <source>
        <dbReference type="EMBL" id="MBC3540655.1"/>
    </source>
</evidence>